<dbReference type="eggNOG" id="COG1917">
    <property type="taxonomic scope" value="Bacteria"/>
</dbReference>
<organism evidence="2 3">
    <name type="scientific">Nitratifractor salsuginis (strain DSM 16511 / JCM 12458 / E9I37-1)</name>
    <dbReference type="NCBI Taxonomy" id="749222"/>
    <lineage>
        <taxon>Bacteria</taxon>
        <taxon>Pseudomonadati</taxon>
        <taxon>Campylobacterota</taxon>
        <taxon>Epsilonproteobacteria</taxon>
        <taxon>Campylobacterales</taxon>
        <taxon>Sulfurovaceae</taxon>
        <taxon>Nitratifractor</taxon>
    </lineage>
</organism>
<evidence type="ECO:0000313" key="3">
    <source>
        <dbReference type="Proteomes" id="UP000008633"/>
    </source>
</evidence>
<dbReference type="InterPro" id="IPR014710">
    <property type="entry name" value="RmlC-like_jellyroll"/>
</dbReference>
<protein>
    <submittedName>
        <fullName evidence="2">Cupin 2 conserved barrel domain protein</fullName>
    </submittedName>
</protein>
<dbReference type="Gene3D" id="2.60.120.10">
    <property type="entry name" value="Jelly Rolls"/>
    <property type="match status" value="1"/>
</dbReference>
<dbReference type="EMBL" id="CP002452">
    <property type="protein sequence ID" value="ADV46377.1"/>
    <property type="molecule type" value="Genomic_DNA"/>
</dbReference>
<proteinExistence type="predicted"/>
<dbReference type="Proteomes" id="UP000008633">
    <property type="component" value="Chromosome"/>
</dbReference>
<dbReference type="RefSeq" id="WP_013554068.1">
    <property type="nucleotide sequence ID" value="NC_014935.1"/>
</dbReference>
<dbReference type="SUPFAM" id="SSF51182">
    <property type="entry name" value="RmlC-like cupins"/>
    <property type="match status" value="1"/>
</dbReference>
<reference evidence="2 3" key="1">
    <citation type="journal article" date="2011" name="Stand. Genomic Sci.">
        <title>Complete genome sequence of Nitratifractor salsuginis type strain (E9I37-1).</title>
        <authorList>
            <person name="Anderson I."/>
            <person name="Sikorski J."/>
            <person name="Zeytun A."/>
            <person name="Nolan M."/>
            <person name="Lapidus A."/>
            <person name="Lucas S."/>
            <person name="Hammon N."/>
            <person name="Deshpande S."/>
            <person name="Cheng J.F."/>
            <person name="Tapia R."/>
            <person name="Han C."/>
            <person name="Goodwin L."/>
            <person name="Pitluck S."/>
            <person name="Liolios K."/>
            <person name="Pagani I."/>
            <person name="Ivanova N."/>
            <person name="Huntemann M."/>
            <person name="Mavromatis K."/>
            <person name="Ovchinikova G."/>
            <person name="Pati A."/>
            <person name="Chen A."/>
            <person name="Palaniappan K."/>
            <person name="Land M."/>
            <person name="Hauser L."/>
            <person name="Brambilla E.M."/>
            <person name="Ngatchou-Djao O.D."/>
            <person name="Rohde M."/>
            <person name="Tindall B.J."/>
            <person name="Goker M."/>
            <person name="Detter J.C."/>
            <person name="Woyke T."/>
            <person name="Bristow J."/>
            <person name="Eisen J.A."/>
            <person name="Markowitz V."/>
            <person name="Hugenholtz P."/>
            <person name="Klenk H.P."/>
            <person name="Kyrpides N.C."/>
        </authorList>
    </citation>
    <scope>NUCLEOTIDE SEQUENCE [LARGE SCALE GENOMIC DNA]</scope>
    <source>
        <strain evidence="3">DSM 16511 / JCM 12458 / E9I37-1</strain>
    </source>
</reference>
<gene>
    <name evidence="2" type="ordered locus">Nitsa_1123</name>
</gene>
<dbReference type="InterPro" id="IPR013096">
    <property type="entry name" value="Cupin_2"/>
</dbReference>
<dbReference type="KEGG" id="nsa:Nitsa_1123"/>
<evidence type="ECO:0000313" key="2">
    <source>
        <dbReference type="EMBL" id="ADV46377.1"/>
    </source>
</evidence>
<sequence length="96" mass="10886">MSRVLSTGITDEEEIRRILRDEGYTNIFRWCDSAGTRYGEHTHPHQEVRWVLSGTLEIIKGGMTLRLKSGDRLDSAPDTPHSAYVPEDCCYLCGSK</sequence>
<dbReference type="InterPro" id="IPR011051">
    <property type="entry name" value="RmlC_Cupin_sf"/>
</dbReference>
<dbReference type="STRING" id="749222.Nitsa_1123"/>
<accession>E6WY03</accession>
<keyword evidence="3" id="KW-1185">Reference proteome</keyword>
<dbReference type="OrthoDB" id="9796642at2"/>
<dbReference type="HOGENOM" id="CLU_2385154_0_0_7"/>
<dbReference type="AlphaFoldDB" id="E6WY03"/>
<feature type="domain" description="Cupin type-2" evidence="1">
    <location>
        <begin position="34"/>
        <end position="87"/>
    </location>
</feature>
<reference evidence="3" key="2">
    <citation type="submission" date="2011-01" db="EMBL/GenBank/DDBJ databases">
        <title>The complete genome of Nitratifractor salsuginis DSM 16511.</title>
        <authorList>
            <consortium name="US DOE Joint Genome Institute (JGI-PGF)"/>
            <person name="Lucas S."/>
            <person name="Copeland A."/>
            <person name="Lapidus A."/>
            <person name="Bruce D."/>
            <person name="Goodwin L."/>
            <person name="Pitluck S."/>
            <person name="Kyrpides N."/>
            <person name="Mavromatis K."/>
            <person name="Ivanova N."/>
            <person name="Mikhailova N."/>
            <person name="Zeytun A."/>
            <person name="Detter J.C."/>
            <person name="Tapia R."/>
            <person name="Han C."/>
            <person name="Land M."/>
            <person name="Hauser L."/>
            <person name="Markowitz V."/>
            <person name="Cheng J.-F."/>
            <person name="Hugenholtz P."/>
            <person name="Woyke T."/>
            <person name="Wu D."/>
            <person name="Tindall B."/>
            <person name="Schuetze A."/>
            <person name="Brambilla E."/>
            <person name="Klenk H.-P."/>
            <person name="Eisen J.A."/>
        </authorList>
    </citation>
    <scope>NUCLEOTIDE SEQUENCE [LARGE SCALE GENOMIC DNA]</scope>
    <source>
        <strain evidence="3">DSM 16511 / JCM 12458 / E9I37-1</strain>
    </source>
</reference>
<dbReference type="Pfam" id="PF07883">
    <property type="entry name" value="Cupin_2"/>
    <property type="match status" value="1"/>
</dbReference>
<evidence type="ECO:0000259" key="1">
    <source>
        <dbReference type="Pfam" id="PF07883"/>
    </source>
</evidence>
<name>E6WY03_NITSE</name>